<feature type="domain" description="HTH lysR-type" evidence="5">
    <location>
        <begin position="10"/>
        <end position="67"/>
    </location>
</feature>
<dbReference type="PRINTS" id="PR00039">
    <property type="entry name" value="HTHLYSR"/>
</dbReference>
<dbReference type="EMBL" id="RBSD01000139">
    <property type="protein sequence ID" value="RMR84306.1"/>
    <property type="molecule type" value="Genomic_DNA"/>
</dbReference>
<gene>
    <name evidence="6" type="ORF">ALP78_04161</name>
</gene>
<protein>
    <submittedName>
        <fullName evidence="6">LysR family transcriptional regulator</fullName>
    </submittedName>
</protein>
<name>A0A3M4Y746_9PSED</name>
<dbReference type="Pfam" id="PF03466">
    <property type="entry name" value="LysR_substrate"/>
    <property type="match status" value="1"/>
</dbReference>
<dbReference type="CDD" id="cd08438">
    <property type="entry name" value="PBP2_CidR"/>
    <property type="match status" value="1"/>
</dbReference>
<dbReference type="GO" id="GO:0003700">
    <property type="term" value="F:DNA-binding transcription factor activity"/>
    <property type="evidence" value="ECO:0007669"/>
    <property type="project" value="InterPro"/>
</dbReference>
<dbReference type="GO" id="GO:0005829">
    <property type="term" value="C:cytosol"/>
    <property type="evidence" value="ECO:0007669"/>
    <property type="project" value="TreeGrafter"/>
</dbReference>
<reference evidence="6 7" key="1">
    <citation type="submission" date="2018-08" db="EMBL/GenBank/DDBJ databases">
        <title>Recombination of ecologically and evolutionarily significant loci maintains genetic cohesion in the Pseudomonas syringae species complex.</title>
        <authorList>
            <person name="Dillon M."/>
            <person name="Thakur S."/>
            <person name="Almeida R.N.D."/>
            <person name="Weir B.S."/>
            <person name="Guttman D.S."/>
        </authorList>
    </citation>
    <scope>NUCLEOTIDE SEQUENCE [LARGE SCALE GENOMIC DNA]</scope>
    <source>
        <strain evidence="6 7">ICMP 4996</strain>
    </source>
</reference>
<dbReference type="PANTHER" id="PTHR30419">
    <property type="entry name" value="HTH-TYPE TRANSCRIPTIONAL REGULATOR YBHD"/>
    <property type="match status" value="1"/>
</dbReference>
<dbReference type="Gene3D" id="1.10.10.10">
    <property type="entry name" value="Winged helix-like DNA-binding domain superfamily/Winged helix DNA-binding domain"/>
    <property type="match status" value="1"/>
</dbReference>
<dbReference type="InterPro" id="IPR000847">
    <property type="entry name" value="LysR_HTH_N"/>
</dbReference>
<dbReference type="Gene3D" id="3.40.190.290">
    <property type="match status" value="1"/>
</dbReference>
<dbReference type="InterPro" id="IPR036390">
    <property type="entry name" value="WH_DNA-bd_sf"/>
</dbReference>
<keyword evidence="4" id="KW-0804">Transcription</keyword>
<keyword evidence="3" id="KW-0238">DNA-binding</keyword>
<dbReference type="Pfam" id="PF00126">
    <property type="entry name" value="HTH_1"/>
    <property type="match status" value="1"/>
</dbReference>
<evidence type="ECO:0000256" key="1">
    <source>
        <dbReference type="ARBA" id="ARBA00009437"/>
    </source>
</evidence>
<dbReference type="PROSITE" id="PS50931">
    <property type="entry name" value="HTH_LYSR"/>
    <property type="match status" value="1"/>
</dbReference>
<evidence type="ECO:0000313" key="6">
    <source>
        <dbReference type="EMBL" id="RMR84306.1"/>
    </source>
</evidence>
<evidence type="ECO:0000259" key="5">
    <source>
        <dbReference type="PROSITE" id="PS50931"/>
    </source>
</evidence>
<evidence type="ECO:0000256" key="3">
    <source>
        <dbReference type="ARBA" id="ARBA00023125"/>
    </source>
</evidence>
<dbReference type="InterPro" id="IPR050950">
    <property type="entry name" value="HTH-type_LysR_regulators"/>
</dbReference>
<dbReference type="SUPFAM" id="SSF53850">
    <property type="entry name" value="Periplasmic binding protein-like II"/>
    <property type="match status" value="1"/>
</dbReference>
<comment type="caution">
    <text evidence="6">The sequence shown here is derived from an EMBL/GenBank/DDBJ whole genome shotgun (WGS) entry which is preliminary data.</text>
</comment>
<dbReference type="PANTHER" id="PTHR30419:SF8">
    <property type="entry name" value="NITROGEN ASSIMILATION TRANSCRIPTIONAL ACTIVATOR-RELATED"/>
    <property type="match status" value="1"/>
</dbReference>
<dbReference type="InterPro" id="IPR036388">
    <property type="entry name" value="WH-like_DNA-bd_sf"/>
</dbReference>
<evidence type="ECO:0000313" key="7">
    <source>
        <dbReference type="Proteomes" id="UP000268004"/>
    </source>
</evidence>
<accession>A0A3M4Y746</accession>
<comment type="similarity">
    <text evidence="1">Belongs to the LysR transcriptional regulatory family.</text>
</comment>
<evidence type="ECO:0000256" key="4">
    <source>
        <dbReference type="ARBA" id="ARBA00023163"/>
    </source>
</evidence>
<sequence>MNSVGNRILVNLRTLRTFVEVVRQGSFSQAADVVSLTQSTVSKAVKTLEDELGTPLLSRIGHRSELTAAGEIVYRRALTLLAERNDLLTELNDLRGLKGGVLRIGLPPVGSGALFAAMFTQYRARYPDIDIQLTEHGASKLHECLASGEVELAALLKMNSFSEEFDYQDVRIEPVVVVMAANHPLAKRKRVVIEDLAETPFILFEAGFALNTMIKLACDRKGVTPKVTARSGQVDFIVDLVSAGLGVAFLPRMLAQKHYHDGIRLVALNEPDTDWHMVLAWRKNAHLSPAAEAWLTLARETRLPTTS</sequence>
<evidence type="ECO:0000256" key="2">
    <source>
        <dbReference type="ARBA" id="ARBA00023015"/>
    </source>
</evidence>
<dbReference type="GO" id="GO:0003677">
    <property type="term" value="F:DNA binding"/>
    <property type="evidence" value="ECO:0007669"/>
    <property type="project" value="UniProtKB-KW"/>
</dbReference>
<dbReference type="InterPro" id="IPR005119">
    <property type="entry name" value="LysR_subst-bd"/>
</dbReference>
<dbReference type="AlphaFoldDB" id="A0A3M4Y746"/>
<dbReference type="Proteomes" id="UP000268004">
    <property type="component" value="Unassembled WGS sequence"/>
</dbReference>
<dbReference type="FunFam" id="1.10.10.10:FF:000001">
    <property type="entry name" value="LysR family transcriptional regulator"/>
    <property type="match status" value="1"/>
</dbReference>
<organism evidence="6 7">
    <name type="scientific">Pseudomonas coronafaciens pv. striafaciens</name>
    <dbReference type="NCBI Taxonomy" id="235276"/>
    <lineage>
        <taxon>Bacteria</taxon>
        <taxon>Pseudomonadati</taxon>
        <taxon>Pseudomonadota</taxon>
        <taxon>Gammaproteobacteria</taxon>
        <taxon>Pseudomonadales</taxon>
        <taxon>Pseudomonadaceae</taxon>
        <taxon>Pseudomonas</taxon>
        <taxon>Pseudomonas coronafaciens</taxon>
    </lineage>
</organism>
<proteinExistence type="inferred from homology"/>
<keyword evidence="2" id="KW-0805">Transcription regulation</keyword>
<dbReference type="SUPFAM" id="SSF46785">
    <property type="entry name" value="Winged helix' DNA-binding domain"/>
    <property type="match status" value="1"/>
</dbReference>